<dbReference type="GO" id="GO:0006749">
    <property type="term" value="P:glutathione metabolic process"/>
    <property type="evidence" value="ECO:0007669"/>
    <property type="project" value="InterPro"/>
</dbReference>
<dbReference type="SUPFAM" id="SSF49265">
    <property type="entry name" value="Fibronectin type III"/>
    <property type="match status" value="1"/>
</dbReference>
<dbReference type="SUPFAM" id="SSF56281">
    <property type="entry name" value="Metallo-hydrolase/oxidoreductase"/>
    <property type="match status" value="1"/>
</dbReference>
<evidence type="ECO:0000256" key="6">
    <source>
        <dbReference type="ARBA" id="ARBA00022946"/>
    </source>
</evidence>
<evidence type="ECO:0000256" key="14">
    <source>
        <dbReference type="ARBA" id="ARBA00077964"/>
    </source>
</evidence>
<feature type="region of interest" description="Disordered" evidence="15">
    <location>
        <begin position="1"/>
        <end position="21"/>
    </location>
</feature>
<dbReference type="InterPro" id="IPR036116">
    <property type="entry name" value="FN3_sf"/>
</dbReference>
<keyword evidence="11" id="KW-0496">Mitochondrion</keyword>
<evidence type="ECO:0000313" key="18">
    <source>
        <dbReference type="EMBL" id="CAL1136935.1"/>
    </source>
</evidence>
<dbReference type="EMBL" id="CAMXCT020000814">
    <property type="protein sequence ID" value="CAL1136935.1"/>
    <property type="molecule type" value="Genomic_DNA"/>
</dbReference>
<evidence type="ECO:0000313" key="17">
    <source>
        <dbReference type="EMBL" id="CAI3983560.1"/>
    </source>
</evidence>
<dbReference type="EMBL" id="CAMXCT010000814">
    <property type="protein sequence ID" value="CAI3983560.1"/>
    <property type="molecule type" value="Genomic_DNA"/>
</dbReference>
<dbReference type="GO" id="GO:0046872">
    <property type="term" value="F:metal ion binding"/>
    <property type="evidence" value="ECO:0007669"/>
    <property type="project" value="UniProtKB-KW"/>
</dbReference>
<keyword evidence="7 19" id="KW-0223">Dioxygenase</keyword>
<comment type="caution">
    <text evidence="17">The sequence shown here is derived from an EMBL/GenBank/DDBJ whole genome shotgun (WGS) entry which is preliminary data.</text>
</comment>
<evidence type="ECO:0000256" key="12">
    <source>
        <dbReference type="ARBA" id="ARBA00050990"/>
    </source>
</evidence>
<evidence type="ECO:0000256" key="7">
    <source>
        <dbReference type="ARBA" id="ARBA00022964"/>
    </source>
</evidence>
<dbReference type="InterPro" id="IPR029021">
    <property type="entry name" value="Prot-tyrosine_phosphatase-like"/>
</dbReference>
<evidence type="ECO:0000256" key="10">
    <source>
        <dbReference type="ARBA" id="ARBA00023004"/>
    </source>
</evidence>
<dbReference type="AlphaFoldDB" id="A0A9P1C389"/>
<keyword evidence="20" id="KW-1185">Reference proteome</keyword>
<evidence type="ECO:0000313" key="19">
    <source>
        <dbReference type="EMBL" id="CAL4770872.1"/>
    </source>
</evidence>
<comment type="cofactor">
    <cofactor evidence="1">
        <name>Fe(2+)</name>
        <dbReference type="ChEBI" id="CHEBI:29033"/>
    </cofactor>
</comment>
<proteinExistence type="inferred from homology"/>
<reference evidence="18" key="2">
    <citation type="submission" date="2024-04" db="EMBL/GenBank/DDBJ databases">
        <authorList>
            <person name="Chen Y."/>
            <person name="Shah S."/>
            <person name="Dougan E. K."/>
            <person name="Thang M."/>
            <person name="Chan C."/>
        </authorList>
    </citation>
    <scope>NUCLEOTIDE SEQUENCE [LARGE SCALE GENOMIC DNA]</scope>
</reference>
<dbReference type="GO" id="GO:0050313">
    <property type="term" value="F:sulfur dioxygenase activity"/>
    <property type="evidence" value="ECO:0007669"/>
    <property type="project" value="UniProtKB-EC"/>
</dbReference>
<dbReference type="Gene3D" id="3.90.190.10">
    <property type="entry name" value="Protein tyrosine phosphatase superfamily"/>
    <property type="match status" value="1"/>
</dbReference>
<keyword evidence="6" id="KW-0809">Transit peptide</keyword>
<dbReference type="Pfam" id="PF00753">
    <property type="entry name" value="Lactamase_B"/>
    <property type="match status" value="1"/>
</dbReference>
<dbReference type="InterPro" id="IPR001279">
    <property type="entry name" value="Metallo-B-lactamas"/>
</dbReference>
<comment type="catalytic activity">
    <reaction evidence="12">
        <text>S-sulfanylglutathione + O2 + H2O = sulfite + glutathione + 2 H(+)</text>
        <dbReference type="Rhea" id="RHEA:12981"/>
        <dbReference type="ChEBI" id="CHEBI:15377"/>
        <dbReference type="ChEBI" id="CHEBI:15378"/>
        <dbReference type="ChEBI" id="CHEBI:15379"/>
        <dbReference type="ChEBI" id="CHEBI:17359"/>
        <dbReference type="ChEBI" id="CHEBI:57925"/>
        <dbReference type="ChEBI" id="CHEBI:58905"/>
        <dbReference type="EC" id="1.13.11.18"/>
    </reaction>
</comment>
<keyword evidence="9" id="KW-0560">Oxidoreductase</keyword>
<protein>
    <recommendedName>
        <fullName evidence="13">persulfide dioxygenase</fullName>
        <ecNumber evidence="13">1.13.11.18</ecNumber>
    </recommendedName>
    <alternativeName>
        <fullName evidence="14">Sulfur dioxygenase ETHE1</fullName>
    </alternativeName>
</protein>
<keyword evidence="5" id="KW-0378">Hydrolase</keyword>
<evidence type="ECO:0000256" key="11">
    <source>
        <dbReference type="ARBA" id="ARBA00023128"/>
    </source>
</evidence>
<dbReference type="SMART" id="SM00849">
    <property type="entry name" value="Lactamase_B"/>
    <property type="match status" value="1"/>
</dbReference>
<feature type="domain" description="Fibronectin type-III" evidence="16">
    <location>
        <begin position="13"/>
        <end position="118"/>
    </location>
</feature>
<gene>
    <name evidence="17" type="ORF">C1SCF055_LOCUS11165</name>
</gene>
<dbReference type="PANTHER" id="PTHR43084">
    <property type="entry name" value="PERSULFIDE DIOXYGENASE ETHE1"/>
    <property type="match status" value="1"/>
</dbReference>
<name>A0A9P1C389_9DINO</name>
<evidence type="ECO:0000256" key="8">
    <source>
        <dbReference type="ARBA" id="ARBA00022990"/>
    </source>
</evidence>
<sequence>MASPTLLKEKPPKPTSPTLTALGSGKLRVTWAVPSAAPPVEATQVQLTDVGTGKKWLIDLTGALVSSGRTSFAPSRTEVNIHGVQDCVEYAAEICCRNAEGFGEYSMSSDSVANIDAKGQIGGMQLVIHEGASTDVPVMVPQGDGKMKVRWTLPEEAKQTIVKRHGVKTWPRLIWLRRVGNQNWYLCTGGAIAAPASETLATGLEEGIEYEISTLHAFSSAMGCNSGKSLEAAPKMETIGNIIKDFPVRLPALPGDVLISGNLPTEVVDQLAPHCKGWLYVNPESDPHFMGETIKSKGSSLKVVPFKPSKDLAPAVIDQLVSAVQDLPRPLMIQCTSANRAGIVLLLWMAKTRGYSKGCVEQLVADLQLDTVRPEALQWLQQQLPSLTPAAPGGPLVPERTEIRQLFDEESSTLTYLVSCCETNEAVLIDPVLEQKDRDLHILKDLGLTLRFVLNTHCHADHITSGGAIRQRLPVQTVISEASGAKADRHLQHGEIIEEARATPGHTDGCMTFVLKTRNATFAFTGDTLLIRGCGRTDFQQGNARLLYENVHAQIFSLPGDTVVCPGHDYKDRCVSTVEEERRFNPRLTKSKEEFVQIMDNLKLPNPKKIDVAVPGNMMCGVQDDPYDPLAICKDCDQTEAMFLVHRFTRDNHLCFGQK</sequence>
<keyword evidence="4" id="KW-0479">Metal-binding</keyword>
<dbReference type="Gene3D" id="3.60.15.10">
    <property type="entry name" value="Ribonuclease Z/Hydroxyacylglutathione hydrolase-like"/>
    <property type="match status" value="1"/>
</dbReference>
<evidence type="ECO:0000256" key="5">
    <source>
        <dbReference type="ARBA" id="ARBA00022912"/>
    </source>
</evidence>
<dbReference type="FunFam" id="3.60.15.10:FF:000013">
    <property type="entry name" value="Persulfide dioxygenase ETHE1, mitochondrial"/>
    <property type="match status" value="1"/>
</dbReference>
<dbReference type="GO" id="GO:0004721">
    <property type="term" value="F:phosphoprotein phosphatase activity"/>
    <property type="evidence" value="ECO:0007669"/>
    <property type="project" value="UniProtKB-KW"/>
</dbReference>
<dbReference type="Proteomes" id="UP001152797">
    <property type="component" value="Unassembled WGS sequence"/>
</dbReference>
<organism evidence="17">
    <name type="scientific">Cladocopium goreaui</name>
    <dbReference type="NCBI Taxonomy" id="2562237"/>
    <lineage>
        <taxon>Eukaryota</taxon>
        <taxon>Sar</taxon>
        <taxon>Alveolata</taxon>
        <taxon>Dinophyceae</taxon>
        <taxon>Suessiales</taxon>
        <taxon>Symbiodiniaceae</taxon>
        <taxon>Cladocopium</taxon>
    </lineage>
</organism>
<dbReference type="InterPro" id="IPR051682">
    <property type="entry name" value="Mito_Persulfide_Diox"/>
</dbReference>
<dbReference type="InterPro" id="IPR036866">
    <property type="entry name" value="RibonucZ/Hydroxyglut_hydro"/>
</dbReference>
<evidence type="ECO:0000256" key="13">
    <source>
        <dbReference type="ARBA" id="ARBA00066686"/>
    </source>
</evidence>
<dbReference type="PANTHER" id="PTHR43084:SF1">
    <property type="entry name" value="PERSULFIDE DIOXYGENASE ETHE1, MITOCHONDRIAL"/>
    <property type="match status" value="1"/>
</dbReference>
<dbReference type="InterPro" id="IPR013783">
    <property type="entry name" value="Ig-like_fold"/>
</dbReference>
<evidence type="ECO:0000259" key="16">
    <source>
        <dbReference type="PROSITE" id="PS50853"/>
    </source>
</evidence>
<evidence type="ECO:0000256" key="1">
    <source>
        <dbReference type="ARBA" id="ARBA00001954"/>
    </source>
</evidence>
<evidence type="ECO:0000256" key="2">
    <source>
        <dbReference type="ARBA" id="ARBA00004173"/>
    </source>
</evidence>
<dbReference type="InterPro" id="IPR003961">
    <property type="entry name" value="FN3_dom"/>
</dbReference>
<evidence type="ECO:0000256" key="3">
    <source>
        <dbReference type="ARBA" id="ARBA00006759"/>
    </source>
</evidence>
<dbReference type="Gene3D" id="2.60.40.10">
    <property type="entry name" value="Immunoglobulins"/>
    <property type="match status" value="1"/>
</dbReference>
<dbReference type="EC" id="1.13.11.18" evidence="13"/>
<dbReference type="EMBL" id="CAMXCT030000814">
    <property type="protein sequence ID" value="CAL4770872.1"/>
    <property type="molecule type" value="Genomic_DNA"/>
</dbReference>
<comment type="subcellular location">
    <subcellularLocation>
        <location evidence="2">Mitochondrion</location>
    </subcellularLocation>
</comment>
<keyword evidence="5" id="KW-0904">Protein phosphatase</keyword>
<accession>A0A9P1C389</accession>
<dbReference type="OrthoDB" id="449487at2759"/>
<dbReference type="GO" id="GO:0070813">
    <property type="term" value="P:hydrogen sulfide metabolic process"/>
    <property type="evidence" value="ECO:0007669"/>
    <property type="project" value="TreeGrafter"/>
</dbReference>
<evidence type="ECO:0000256" key="9">
    <source>
        <dbReference type="ARBA" id="ARBA00023002"/>
    </source>
</evidence>
<keyword evidence="10" id="KW-0408">Iron</keyword>
<evidence type="ECO:0000256" key="4">
    <source>
        <dbReference type="ARBA" id="ARBA00022723"/>
    </source>
</evidence>
<evidence type="ECO:0000313" key="20">
    <source>
        <dbReference type="Proteomes" id="UP001152797"/>
    </source>
</evidence>
<dbReference type="GO" id="GO:0005739">
    <property type="term" value="C:mitochondrion"/>
    <property type="evidence" value="ECO:0007669"/>
    <property type="project" value="UniProtKB-SubCell"/>
</dbReference>
<keyword evidence="8" id="KW-0007">Acetylation</keyword>
<dbReference type="PROSITE" id="PS50853">
    <property type="entry name" value="FN3"/>
    <property type="match status" value="1"/>
</dbReference>
<reference evidence="17" key="1">
    <citation type="submission" date="2022-10" db="EMBL/GenBank/DDBJ databases">
        <authorList>
            <person name="Chen Y."/>
            <person name="Dougan E. K."/>
            <person name="Chan C."/>
            <person name="Rhodes N."/>
            <person name="Thang M."/>
        </authorList>
    </citation>
    <scope>NUCLEOTIDE SEQUENCE</scope>
</reference>
<evidence type="ECO:0000256" key="15">
    <source>
        <dbReference type="SAM" id="MobiDB-lite"/>
    </source>
</evidence>
<dbReference type="InterPro" id="IPR044528">
    <property type="entry name" value="POD-like_MBL-fold"/>
</dbReference>
<comment type="similarity">
    <text evidence="3">Belongs to the metallo-beta-lactamase superfamily. Glyoxalase II family.</text>
</comment>
<dbReference type="CDD" id="cd07724">
    <property type="entry name" value="POD-like_MBL-fold"/>
    <property type="match status" value="1"/>
</dbReference>